<gene>
    <name evidence="1" type="ORF">NA2_13932</name>
</gene>
<dbReference type="RefSeq" id="WP_008597625.1">
    <property type="nucleotide sequence ID" value="NZ_AMRM01000015.1"/>
</dbReference>
<comment type="caution">
    <text evidence="1">The sequence shown here is derived from an EMBL/GenBank/DDBJ whole genome shotgun (WGS) entry which is preliminary data.</text>
</comment>
<keyword evidence="1" id="KW-0456">Lyase</keyword>
<reference evidence="1 2" key="1">
    <citation type="journal article" date="2012" name="J. Bacteriol.">
        <title>Genome Sequence of Nitratireductor pacificus Type Strain pht-3B.</title>
        <authorList>
            <person name="Lai Q."/>
            <person name="Li G."/>
            <person name="Shao Z."/>
        </authorList>
    </citation>
    <scope>NUCLEOTIDE SEQUENCE [LARGE SCALE GENOMIC DNA]</scope>
    <source>
        <strain evidence="2">pht-3B</strain>
    </source>
</reference>
<dbReference type="CDD" id="cd00377">
    <property type="entry name" value="ICL_PEPM"/>
    <property type="match status" value="1"/>
</dbReference>
<dbReference type="PANTHER" id="PTHR42905">
    <property type="entry name" value="PHOSPHOENOLPYRUVATE CARBOXYLASE"/>
    <property type="match status" value="1"/>
</dbReference>
<keyword evidence="2" id="KW-1185">Reference proteome</keyword>
<dbReference type="STRING" id="391937.NA2_13932"/>
<dbReference type="SUPFAM" id="SSF51621">
    <property type="entry name" value="Phosphoenolpyruvate/pyruvate domain"/>
    <property type="match status" value="1"/>
</dbReference>
<organism evidence="1 2">
    <name type="scientific">Nitratireductor pacificus pht-3B</name>
    <dbReference type="NCBI Taxonomy" id="391937"/>
    <lineage>
        <taxon>Bacteria</taxon>
        <taxon>Pseudomonadati</taxon>
        <taxon>Pseudomonadota</taxon>
        <taxon>Alphaproteobacteria</taxon>
        <taxon>Hyphomicrobiales</taxon>
        <taxon>Phyllobacteriaceae</taxon>
        <taxon>Nitratireductor</taxon>
    </lineage>
</organism>
<dbReference type="Gene3D" id="3.20.20.60">
    <property type="entry name" value="Phosphoenolpyruvate-binding domains"/>
    <property type="match status" value="1"/>
</dbReference>
<dbReference type="GO" id="GO:0016829">
    <property type="term" value="F:lyase activity"/>
    <property type="evidence" value="ECO:0007669"/>
    <property type="project" value="UniProtKB-KW"/>
</dbReference>
<dbReference type="eggNOG" id="COG2513">
    <property type="taxonomic scope" value="Bacteria"/>
</dbReference>
<dbReference type="AlphaFoldDB" id="K2M7R6"/>
<dbReference type="OrthoDB" id="9785398at2"/>
<dbReference type="Pfam" id="PF13714">
    <property type="entry name" value="PEP_mutase"/>
    <property type="match status" value="1"/>
</dbReference>
<protein>
    <submittedName>
        <fullName evidence="1">Lyase</fullName>
    </submittedName>
</protein>
<accession>K2M7R6</accession>
<dbReference type="EMBL" id="AMRM01000015">
    <property type="protein sequence ID" value="EKF18256.1"/>
    <property type="molecule type" value="Genomic_DNA"/>
</dbReference>
<dbReference type="InterPro" id="IPR039556">
    <property type="entry name" value="ICL/PEPM"/>
</dbReference>
<evidence type="ECO:0000313" key="2">
    <source>
        <dbReference type="Proteomes" id="UP000006786"/>
    </source>
</evidence>
<dbReference type="PATRIC" id="fig|391937.3.peg.2860"/>
<dbReference type="PANTHER" id="PTHR42905:SF16">
    <property type="entry name" value="CARBOXYPHOSPHONOENOLPYRUVATE PHOSPHONOMUTASE-LIKE PROTEIN (AFU_ORTHOLOGUE AFUA_5G07230)"/>
    <property type="match status" value="1"/>
</dbReference>
<evidence type="ECO:0000313" key="1">
    <source>
        <dbReference type="EMBL" id="EKF18256.1"/>
    </source>
</evidence>
<name>K2M7R6_9HYPH</name>
<dbReference type="InterPro" id="IPR040442">
    <property type="entry name" value="Pyrv_kinase-like_dom_sf"/>
</dbReference>
<proteinExistence type="predicted"/>
<sequence length="254" mass="26531">MSQSDKARAFAALHVKGDPLILYNVWDAGSARAVADGGARALATGSWSVAAAHGFGDGEKIPLDLLVTVAERIASALDLPLSVDFEGAYAVEPAQAAENVGRIIDAGAVGINLEDQMVGGDGLHPIRDQAARIAAIRAMAEKRGMPFYINARTDLFLKEGDRTRHAALLAEAKERGRAYAEAGASGFFAPALVDEALIGDLCAATDLPVNIMAMKDAPDARRLGALGVARISHGPGPYRAAMAWLKEQAAAVYA</sequence>
<dbReference type="InterPro" id="IPR015813">
    <property type="entry name" value="Pyrv/PenolPyrv_kinase-like_dom"/>
</dbReference>
<dbReference type="Proteomes" id="UP000006786">
    <property type="component" value="Unassembled WGS sequence"/>
</dbReference>